<proteinExistence type="predicted"/>
<dbReference type="EMBL" id="OMOF01000044">
    <property type="protein sequence ID" value="SPF34637.1"/>
    <property type="molecule type" value="Genomic_DNA"/>
</dbReference>
<sequence>MSLSFAATLTKPKSLKATESISRRLPFLDRTRGLIMIFMALDHALYFWSSGRINNEGLPLLIKGVVTFNPLGISSALALTVMFLSSICAPGFFFIAGYVLALSIKKRELKGLSGASINQHLWRRGLLLIAFQVLIASPAFNLPLLLQAKSLSILTWGTFFSMSVLSTFGIGFFFLSLGRYISPWKLFGISGLLYLLSQLFLPSLTSNYPFHQSIVQAWQAILVLPIPYSPGALVNNNFPIIPWLLPLSLGWLYGHTYAQQRGIAYEARRFAVSGFSSLALFFILRCAGIGDYLLPNGTFQGFFGLSKYPPSPDYFLFYLGIVFLLLYIFYKLPQTSKIGRILENFGRVPLFFYNTHLWLYAAIPALLSNFNGHSLTFGVAVWLLGLLILYPLCQGYSSWRSSAKNLIPRSNFIHRPKLARRKACTANVHFWKGLR</sequence>
<protein>
    <submittedName>
        <fullName evidence="2">Putative membrane protein</fullName>
    </submittedName>
</protein>
<gene>
    <name evidence="2" type="ORF">SBF1_1380002</name>
</gene>
<feature type="transmembrane region" description="Helical" evidence="1">
    <location>
        <begin position="270"/>
        <end position="294"/>
    </location>
</feature>
<feature type="transmembrane region" description="Helical" evidence="1">
    <location>
        <begin position="373"/>
        <end position="393"/>
    </location>
</feature>
<feature type="transmembrane region" description="Helical" evidence="1">
    <location>
        <begin position="240"/>
        <end position="258"/>
    </location>
</feature>
<keyword evidence="1" id="KW-1133">Transmembrane helix</keyword>
<feature type="transmembrane region" description="Helical" evidence="1">
    <location>
        <begin position="153"/>
        <end position="177"/>
    </location>
</feature>
<evidence type="ECO:0000313" key="2">
    <source>
        <dbReference type="EMBL" id="SPF34637.1"/>
    </source>
</evidence>
<accession>A0A2U3K4X3</accession>
<feature type="transmembrane region" description="Helical" evidence="1">
    <location>
        <begin position="314"/>
        <end position="330"/>
    </location>
</feature>
<keyword evidence="1" id="KW-0472">Membrane</keyword>
<evidence type="ECO:0000256" key="1">
    <source>
        <dbReference type="SAM" id="Phobius"/>
    </source>
</evidence>
<keyword evidence="1" id="KW-0812">Transmembrane</keyword>
<feature type="transmembrane region" description="Helical" evidence="1">
    <location>
        <begin position="125"/>
        <end position="147"/>
    </location>
</feature>
<organism evidence="2 3">
    <name type="scientific">Candidatus Desulfosporosinus infrequens</name>
    <dbReference type="NCBI Taxonomy" id="2043169"/>
    <lineage>
        <taxon>Bacteria</taxon>
        <taxon>Bacillati</taxon>
        <taxon>Bacillota</taxon>
        <taxon>Clostridia</taxon>
        <taxon>Eubacteriales</taxon>
        <taxon>Desulfitobacteriaceae</taxon>
        <taxon>Desulfosporosinus</taxon>
    </lineage>
</organism>
<feature type="transmembrane region" description="Helical" evidence="1">
    <location>
        <begin position="350"/>
        <end position="367"/>
    </location>
</feature>
<dbReference type="PANTHER" id="PTHR40407:SF1">
    <property type="entry name" value="HEPARAN-ALPHA-GLUCOSAMINIDE N-ACETYLTRANSFERASE CATALYTIC DOMAIN-CONTAINING PROTEIN"/>
    <property type="match status" value="1"/>
</dbReference>
<dbReference type="PANTHER" id="PTHR40407">
    <property type="entry name" value="MEMBRANE PROTEIN-LIKE PROTEIN"/>
    <property type="match status" value="1"/>
</dbReference>
<feature type="transmembrane region" description="Helical" evidence="1">
    <location>
        <begin position="71"/>
        <end position="104"/>
    </location>
</feature>
<evidence type="ECO:0000313" key="3">
    <source>
        <dbReference type="Proteomes" id="UP000238916"/>
    </source>
</evidence>
<dbReference type="AlphaFoldDB" id="A0A2U3K4X3"/>
<reference evidence="3" key="1">
    <citation type="submission" date="2018-02" db="EMBL/GenBank/DDBJ databases">
        <authorList>
            <person name="Hausmann B."/>
        </authorList>
    </citation>
    <scope>NUCLEOTIDE SEQUENCE [LARGE SCALE GENOMIC DNA]</scope>
    <source>
        <strain evidence="3">Peat soil MAG SbF1</strain>
    </source>
</reference>
<dbReference type="Proteomes" id="UP000238916">
    <property type="component" value="Unassembled WGS sequence"/>
</dbReference>
<feature type="transmembrane region" description="Helical" evidence="1">
    <location>
        <begin position="184"/>
        <end position="201"/>
    </location>
</feature>
<name>A0A2U3K4X3_9FIRM</name>
<dbReference type="OrthoDB" id="508112at2"/>